<keyword evidence="4" id="KW-1185">Reference proteome</keyword>
<evidence type="ECO:0000256" key="1">
    <source>
        <dbReference type="SAM" id="Phobius"/>
    </source>
</evidence>
<dbReference type="Pfam" id="PF13239">
    <property type="entry name" value="2TM"/>
    <property type="match status" value="1"/>
</dbReference>
<reference evidence="3 4" key="1">
    <citation type="submission" date="2020-05" db="EMBL/GenBank/DDBJ databases">
        <title>Genome sequencing of Spirosoma sp. TS118.</title>
        <authorList>
            <person name="Lee J.-H."/>
            <person name="Jeong S."/>
            <person name="Zhao L."/>
            <person name="Jung J.-H."/>
            <person name="Kim M.-K."/>
            <person name="Lim S."/>
        </authorList>
    </citation>
    <scope>NUCLEOTIDE SEQUENCE [LARGE SCALE GENOMIC DNA]</scope>
    <source>
        <strain evidence="3 4">TS118</strain>
    </source>
</reference>
<feature type="transmembrane region" description="Helical" evidence="1">
    <location>
        <begin position="57"/>
        <end position="79"/>
    </location>
</feature>
<evidence type="ECO:0000313" key="4">
    <source>
        <dbReference type="Proteomes" id="UP000502756"/>
    </source>
</evidence>
<organism evidence="3 4">
    <name type="scientific">Spirosoma taeanense</name>
    <dbReference type="NCBI Taxonomy" id="2735870"/>
    <lineage>
        <taxon>Bacteria</taxon>
        <taxon>Pseudomonadati</taxon>
        <taxon>Bacteroidota</taxon>
        <taxon>Cytophagia</taxon>
        <taxon>Cytophagales</taxon>
        <taxon>Cytophagaceae</taxon>
        <taxon>Spirosoma</taxon>
    </lineage>
</organism>
<dbReference type="Proteomes" id="UP000502756">
    <property type="component" value="Chromosome"/>
</dbReference>
<keyword evidence="1" id="KW-1133">Transmembrane helix</keyword>
<dbReference type="KEGG" id="stae:HNV11_15530"/>
<keyword evidence="1" id="KW-0472">Membrane</keyword>
<evidence type="ECO:0000259" key="2">
    <source>
        <dbReference type="Pfam" id="PF13239"/>
    </source>
</evidence>
<sequence length="100" mass="11825">MQNSSLTSERDPYLWKQAKAHVGFKMHLRTYLLINAGLWLIWAFTSFFIFRDASRTLFPWPLFATLGWGIGLTSHYFGVYRSGNEKSMIEQEYQKLINQR</sequence>
<dbReference type="RefSeq" id="WP_171740537.1">
    <property type="nucleotide sequence ID" value="NZ_CP053435.1"/>
</dbReference>
<feature type="transmembrane region" description="Helical" evidence="1">
    <location>
        <begin position="31"/>
        <end position="51"/>
    </location>
</feature>
<dbReference type="EMBL" id="CP053435">
    <property type="protein sequence ID" value="QJW90693.1"/>
    <property type="molecule type" value="Genomic_DNA"/>
</dbReference>
<dbReference type="InterPro" id="IPR025698">
    <property type="entry name" value="2TM_dom"/>
</dbReference>
<dbReference type="AlphaFoldDB" id="A0A6M5YBQ2"/>
<keyword evidence="1" id="KW-0812">Transmembrane</keyword>
<name>A0A6M5YBQ2_9BACT</name>
<evidence type="ECO:0000313" key="3">
    <source>
        <dbReference type="EMBL" id="QJW90693.1"/>
    </source>
</evidence>
<gene>
    <name evidence="3" type="ORF">HNV11_15530</name>
</gene>
<accession>A0A6M5YBQ2</accession>
<protein>
    <submittedName>
        <fullName evidence="3">2TM domain-containing protein</fullName>
    </submittedName>
</protein>
<feature type="domain" description="2TM" evidence="2">
    <location>
        <begin position="16"/>
        <end position="85"/>
    </location>
</feature>
<proteinExistence type="predicted"/>